<protein>
    <submittedName>
        <fullName evidence="4">Glutamate-1-semialdehyde 2,1-aminomutase</fullName>
    </submittedName>
</protein>
<evidence type="ECO:0000256" key="1">
    <source>
        <dbReference type="ARBA" id="ARBA00001933"/>
    </source>
</evidence>
<accession>A0A1G6V0V2</accession>
<sequence length="409" mass="43674">MDRLTNSQDQALRHRAARVVPGGMWGHLHAAKLPEGYPQFFARGEGAYLWDVDGRRFLDFMCSWGPNLLGHQHLEVEEAAERQRRLGDCLNGPAPAMVELAEQLVGLLPHAAWAMFQKNGTDATTTCATIARAATGRRKLLVARGAYHGAVPWCSPSLLGVTSEDRAHLLHYDYNDEASLAAAVDEAGGDLAGILVSAFRHDLGRDQEMPQPGFARAVRAACDAAGAALILDEVRAGFRLDLAGSWEPLGIRPDLCAWSKAIANGHPLAAVTGAEWLRDAASRIFVTGSFWCGAVPMAAAVATLRVAMRDAVPERLAHLGGLLRDGLAAGARRHGLALRQTGPAQMPMVLFADDPGARRGEVFCAAALQRGVYFHPRHNMFLSAAHTEADIALALEAAEHGFAAVAAAG</sequence>
<dbReference type="Proteomes" id="UP000198925">
    <property type="component" value="Unassembled WGS sequence"/>
</dbReference>
<evidence type="ECO:0000256" key="2">
    <source>
        <dbReference type="ARBA" id="ARBA00022898"/>
    </source>
</evidence>
<dbReference type="GO" id="GO:0030170">
    <property type="term" value="F:pyridoxal phosphate binding"/>
    <property type="evidence" value="ECO:0007669"/>
    <property type="project" value="InterPro"/>
</dbReference>
<name>A0A1G6V0V2_9PROT</name>
<evidence type="ECO:0000256" key="3">
    <source>
        <dbReference type="RuleBase" id="RU003560"/>
    </source>
</evidence>
<evidence type="ECO:0000313" key="5">
    <source>
        <dbReference type="Proteomes" id="UP000198925"/>
    </source>
</evidence>
<organism evidence="4 5">
    <name type="scientific">Belnapia rosea</name>
    <dbReference type="NCBI Taxonomy" id="938405"/>
    <lineage>
        <taxon>Bacteria</taxon>
        <taxon>Pseudomonadati</taxon>
        <taxon>Pseudomonadota</taxon>
        <taxon>Alphaproteobacteria</taxon>
        <taxon>Acetobacterales</taxon>
        <taxon>Roseomonadaceae</taxon>
        <taxon>Belnapia</taxon>
    </lineage>
</organism>
<evidence type="ECO:0000313" key="4">
    <source>
        <dbReference type="EMBL" id="SDD47094.1"/>
    </source>
</evidence>
<dbReference type="SUPFAM" id="SSF53383">
    <property type="entry name" value="PLP-dependent transferases"/>
    <property type="match status" value="1"/>
</dbReference>
<dbReference type="RefSeq" id="WP_090663793.1">
    <property type="nucleotide sequence ID" value="NZ_FMZX01000008.1"/>
</dbReference>
<reference evidence="4 5" key="1">
    <citation type="submission" date="2016-10" db="EMBL/GenBank/DDBJ databases">
        <authorList>
            <person name="de Groot N.N."/>
        </authorList>
    </citation>
    <scope>NUCLEOTIDE SEQUENCE [LARGE SCALE GENOMIC DNA]</scope>
    <source>
        <strain evidence="4 5">CPCC 100156</strain>
    </source>
</reference>
<dbReference type="AlphaFoldDB" id="A0A1G6V0V2"/>
<keyword evidence="2 3" id="KW-0663">Pyridoxal phosphate</keyword>
<dbReference type="Pfam" id="PF00202">
    <property type="entry name" value="Aminotran_3"/>
    <property type="match status" value="1"/>
</dbReference>
<dbReference type="EMBL" id="FMZX01000008">
    <property type="protein sequence ID" value="SDD47094.1"/>
    <property type="molecule type" value="Genomic_DNA"/>
</dbReference>
<keyword evidence="5" id="KW-1185">Reference proteome</keyword>
<gene>
    <name evidence="4" type="ORF">SAMN04487779_100885</name>
</gene>
<dbReference type="InterPro" id="IPR015424">
    <property type="entry name" value="PyrdxlP-dep_Trfase"/>
</dbReference>
<comment type="similarity">
    <text evidence="3">Belongs to the class-III pyridoxal-phosphate-dependent aminotransferase family.</text>
</comment>
<dbReference type="InterPro" id="IPR005814">
    <property type="entry name" value="Aminotrans_3"/>
</dbReference>
<comment type="cofactor">
    <cofactor evidence="1">
        <name>pyridoxal 5'-phosphate</name>
        <dbReference type="ChEBI" id="CHEBI:597326"/>
    </cofactor>
</comment>
<dbReference type="Gene3D" id="3.90.1150.10">
    <property type="entry name" value="Aspartate Aminotransferase, domain 1"/>
    <property type="match status" value="1"/>
</dbReference>
<dbReference type="InterPro" id="IPR015422">
    <property type="entry name" value="PyrdxlP-dep_Trfase_small"/>
</dbReference>
<dbReference type="Gene3D" id="3.40.640.10">
    <property type="entry name" value="Type I PLP-dependent aspartate aminotransferase-like (Major domain)"/>
    <property type="match status" value="1"/>
</dbReference>
<dbReference type="PANTHER" id="PTHR43713">
    <property type="entry name" value="GLUTAMATE-1-SEMIALDEHYDE 2,1-AMINOMUTASE"/>
    <property type="match status" value="1"/>
</dbReference>
<dbReference type="PANTHER" id="PTHR43713:SF3">
    <property type="entry name" value="GLUTAMATE-1-SEMIALDEHYDE 2,1-AMINOMUTASE 1, CHLOROPLASTIC-RELATED"/>
    <property type="match status" value="1"/>
</dbReference>
<proteinExistence type="inferred from homology"/>
<dbReference type="STRING" id="938405.SAMN02927895_04389"/>
<dbReference type="GO" id="GO:0008483">
    <property type="term" value="F:transaminase activity"/>
    <property type="evidence" value="ECO:0007669"/>
    <property type="project" value="InterPro"/>
</dbReference>
<dbReference type="InterPro" id="IPR015421">
    <property type="entry name" value="PyrdxlP-dep_Trfase_major"/>
</dbReference>